<dbReference type="Proteomes" id="UP000195437">
    <property type="component" value="Chromosome"/>
</dbReference>
<gene>
    <name evidence="1" type="ORF">CBW65_00510</name>
</gene>
<dbReference type="InterPro" id="IPR003737">
    <property type="entry name" value="GlcNAc_PI_deacetylase-related"/>
</dbReference>
<evidence type="ECO:0008006" key="3">
    <source>
        <dbReference type="Google" id="ProtNLM"/>
    </source>
</evidence>
<dbReference type="EMBL" id="CP021434">
    <property type="protein sequence ID" value="ARU59690.1"/>
    <property type="molecule type" value="Genomic_DNA"/>
</dbReference>
<dbReference type="Gene3D" id="3.40.50.10320">
    <property type="entry name" value="LmbE-like"/>
    <property type="match status" value="1"/>
</dbReference>
<dbReference type="PANTHER" id="PTHR12993">
    <property type="entry name" value="N-ACETYLGLUCOSAMINYL-PHOSPHATIDYLINOSITOL DE-N-ACETYLASE-RELATED"/>
    <property type="match status" value="1"/>
</dbReference>
<name>A0A1Y0IHE8_9BACL</name>
<accession>A0A1Y0IHE8</accession>
<evidence type="ECO:0000313" key="2">
    <source>
        <dbReference type="Proteomes" id="UP000195437"/>
    </source>
</evidence>
<dbReference type="Pfam" id="PF02585">
    <property type="entry name" value="PIG-L"/>
    <property type="match status" value="1"/>
</dbReference>
<organism evidence="1 2">
    <name type="scientific">Tumebacillus avium</name>
    <dbReference type="NCBI Taxonomy" id="1903704"/>
    <lineage>
        <taxon>Bacteria</taxon>
        <taxon>Bacillati</taxon>
        <taxon>Bacillota</taxon>
        <taxon>Bacilli</taxon>
        <taxon>Bacillales</taxon>
        <taxon>Alicyclobacillaceae</taxon>
        <taxon>Tumebacillus</taxon>
    </lineage>
</organism>
<reference evidence="2" key="1">
    <citation type="submission" date="2017-05" db="EMBL/GenBank/DDBJ databases">
        <authorList>
            <person name="Sung H."/>
        </authorList>
    </citation>
    <scope>NUCLEOTIDE SEQUENCE [LARGE SCALE GENOMIC DNA]</scope>
    <source>
        <strain evidence="2">AR23208</strain>
    </source>
</reference>
<dbReference type="AlphaFoldDB" id="A0A1Y0IHE8"/>
<evidence type="ECO:0000313" key="1">
    <source>
        <dbReference type="EMBL" id="ARU59690.1"/>
    </source>
</evidence>
<sequence>MKLLIALTKGEFQVSNGQTKRGLAQLLVLTGSLLLLCIPGQAKDLPSAARPHPAEKRLLVIAPHPDDESLAGAALIHKTLQEGGSVRVAVMTNGDGFRRAASEQFHLPKAEASDLYRLGLLRQQEEVTAAKQLGLQEQDILFLGYPDAGLRHLWSGHWSRQAPYTGLNGFNHVPYRRAFRHGSPYCGQAVTDDLRRILTAYRPTHVLYPDPHDVHGDHWASSAFTQYALAGLPLTPVESTYLIHYPQFPKPQSYRPAHPLQQPKGLEDIGIRWRSVPLGGHEVQQKRSAILAHQSQIQVMKDLLTSFVRQNDLIGKSSIPLLQNGGPASELLDPAGDQSGDAAVDIRKLTVSRRGEQLRLCLDLARPVSSEHRVTVRLRMPQAQGGETSQLEVKVHQRKLNITSYPELNSRVQHPLFWQLQGERFLLTLPMSTFRNMGCLMLETEVKQGTSVDRTAWRRLYL</sequence>
<proteinExistence type="predicted"/>
<dbReference type="GO" id="GO:0016811">
    <property type="term" value="F:hydrolase activity, acting on carbon-nitrogen (but not peptide) bonds, in linear amides"/>
    <property type="evidence" value="ECO:0007669"/>
    <property type="project" value="TreeGrafter"/>
</dbReference>
<dbReference type="InterPro" id="IPR024078">
    <property type="entry name" value="LmbE-like_dom_sf"/>
</dbReference>
<dbReference type="PANTHER" id="PTHR12993:SF29">
    <property type="entry name" value="BLR3841 PROTEIN"/>
    <property type="match status" value="1"/>
</dbReference>
<keyword evidence="2" id="KW-1185">Reference proteome</keyword>
<dbReference type="SUPFAM" id="SSF102588">
    <property type="entry name" value="LmbE-like"/>
    <property type="match status" value="1"/>
</dbReference>
<dbReference type="KEGG" id="tum:CBW65_00510"/>
<protein>
    <recommendedName>
        <fullName evidence="3">PIG-L family deacetylase</fullName>
    </recommendedName>
</protein>